<accession>A0A7S8FCE6</accession>
<reference evidence="1 2" key="1">
    <citation type="journal article" date="2020" name="ISME J.">
        <title>Enrichment and physiological characterization of a novel comammox Nitrospira indicates ammonium inhibition of complete nitrification.</title>
        <authorList>
            <person name="Sakoula D."/>
            <person name="Koch H."/>
            <person name="Frank J."/>
            <person name="Jetten M.S.M."/>
            <person name="van Kessel M.A.H.J."/>
            <person name="Lucker S."/>
        </authorList>
    </citation>
    <scope>NUCLEOTIDE SEQUENCE [LARGE SCALE GENOMIC DNA]</scope>
    <source>
        <strain evidence="1">Comreactor17</strain>
    </source>
</reference>
<organism evidence="1 2">
    <name type="scientific">Candidatus Nitrospira kreftii</name>
    <dbReference type="NCBI Taxonomy" id="2652173"/>
    <lineage>
        <taxon>Bacteria</taxon>
        <taxon>Pseudomonadati</taxon>
        <taxon>Nitrospirota</taxon>
        <taxon>Nitrospiria</taxon>
        <taxon>Nitrospirales</taxon>
        <taxon>Nitrospiraceae</taxon>
        <taxon>Nitrospira</taxon>
    </lineage>
</organism>
<evidence type="ECO:0000313" key="2">
    <source>
        <dbReference type="Proteomes" id="UP000593737"/>
    </source>
</evidence>
<dbReference type="Pfam" id="PF12643">
    <property type="entry name" value="MazG-like"/>
    <property type="match status" value="1"/>
</dbReference>
<sequence>MISSDLLTALLQFRRKRNWEQFHTPKNLAISLSIEAAELLEIFQWKTNEEIAALIASESKQQVLDEVADVTIMLSYLCHDLDIDLNAAVRSKLEKNEVKYPVEKAFGNSRKYSEC</sequence>
<dbReference type="AlphaFoldDB" id="A0A7S8FCE6"/>
<dbReference type="CDD" id="cd11537">
    <property type="entry name" value="NTP-PPase_RS21-C6_like"/>
    <property type="match status" value="1"/>
</dbReference>
<dbReference type="EMBL" id="CP047423">
    <property type="protein sequence ID" value="QPD03320.1"/>
    <property type="molecule type" value="Genomic_DNA"/>
</dbReference>
<dbReference type="PIRSF" id="PIRSF029826">
    <property type="entry name" value="UCP029826_pph"/>
    <property type="match status" value="1"/>
</dbReference>
<dbReference type="Proteomes" id="UP000593737">
    <property type="component" value="Chromosome"/>
</dbReference>
<dbReference type="PANTHER" id="PTHR46523">
    <property type="entry name" value="DCTP PYROPHOSPHATASE 1"/>
    <property type="match status" value="1"/>
</dbReference>
<dbReference type="GO" id="GO:0047429">
    <property type="term" value="F:nucleoside triphosphate diphosphatase activity"/>
    <property type="evidence" value="ECO:0007669"/>
    <property type="project" value="InterPro"/>
</dbReference>
<name>A0A7S8FCE6_9BACT</name>
<dbReference type="SUPFAM" id="SSF101386">
    <property type="entry name" value="all-alpha NTP pyrophosphatases"/>
    <property type="match status" value="1"/>
</dbReference>
<evidence type="ECO:0000313" key="1">
    <source>
        <dbReference type="EMBL" id="QPD03320.1"/>
    </source>
</evidence>
<proteinExistence type="predicted"/>
<keyword evidence="1" id="KW-0378">Hydrolase</keyword>
<dbReference type="KEGG" id="nkf:Nkreftii_001094"/>
<dbReference type="Gene3D" id="1.10.287.1080">
    <property type="entry name" value="MazG-like"/>
    <property type="match status" value="1"/>
</dbReference>
<dbReference type="InterPro" id="IPR052555">
    <property type="entry name" value="dCTP_Pyrophosphatase"/>
</dbReference>
<dbReference type="GO" id="GO:0009143">
    <property type="term" value="P:nucleoside triphosphate catabolic process"/>
    <property type="evidence" value="ECO:0007669"/>
    <property type="project" value="InterPro"/>
</dbReference>
<gene>
    <name evidence="1" type="ORF">Nkreftii_001094</name>
</gene>
<dbReference type="PANTHER" id="PTHR46523:SF1">
    <property type="entry name" value="DCTP PYROPHOSPHATASE 1"/>
    <property type="match status" value="1"/>
</dbReference>
<protein>
    <submittedName>
        <fullName evidence="1">Nucleotide pyrophosphohydrolase</fullName>
    </submittedName>
</protein>
<dbReference type="InterPro" id="IPR025984">
    <property type="entry name" value="DCTPP"/>
</dbReference>